<evidence type="ECO:0000313" key="2">
    <source>
        <dbReference type="Proteomes" id="UP001140502"/>
    </source>
</evidence>
<reference evidence="1" key="1">
    <citation type="submission" date="2022-10" db="EMBL/GenBank/DDBJ databases">
        <title>Tapping the CABI collections for fungal endophytes: first genome assemblies for Collariella, Neodidymelliopsis, Ascochyta clinopodiicola, Didymella pomorum, Didymosphaeria variabile, Neocosmospora piperis and Neocucurbitaria cava.</title>
        <authorList>
            <person name="Hill R."/>
        </authorList>
    </citation>
    <scope>NUCLEOTIDE SEQUENCE</scope>
    <source>
        <strain evidence="1">IMI 366586</strain>
    </source>
</reference>
<dbReference type="OrthoDB" id="5078661at2759"/>
<evidence type="ECO:0000313" key="1">
    <source>
        <dbReference type="EMBL" id="KAJ4307591.1"/>
    </source>
</evidence>
<comment type="caution">
    <text evidence="1">The sequence shown here is derived from an EMBL/GenBank/DDBJ whole genome shotgun (WGS) entry which is preliminary data.</text>
</comment>
<keyword evidence="2" id="KW-1185">Reference proteome</keyword>
<proteinExistence type="predicted"/>
<gene>
    <name evidence="1" type="ORF">N0V84_012622</name>
</gene>
<dbReference type="EMBL" id="JAPEUR010000693">
    <property type="protein sequence ID" value="KAJ4307591.1"/>
    <property type="molecule type" value="Genomic_DNA"/>
</dbReference>
<dbReference type="Proteomes" id="UP001140502">
    <property type="component" value="Unassembled WGS sequence"/>
</dbReference>
<organism evidence="1 2">
    <name type="scientific">Fusarium piperis</name>
    <dbReference type="NCBI Taxonomy" id="1435070"/>
    <lineage>
        <taxon>Eukaryota</taxon>
        <taxon>Fungi</taxon>
        <taxon>Dikarya</taxon>
        <taxon>Ascomycota</taxon>
        <taxon>Pezizomycotina</taxon>
        <taxon>Sordariomycetes</taxon>
        <taxon>Hypocreomycetidae</taxon>
        <taxon>Hypocreales</taxon>
        <taxon>Nectriaceae</taxon>
        <taxon>Fusarium</taxon>
        <taxon>Fusarium solani species complex</taxon>
    </lineage>
</organism>
<dbReference type="AlphaFoldDB" id="A0A9W8T8B4"/>
<name>A0A9W8T8B4_9HYPO</name>
<accession>A0A9W8T8B4</accession>
<sequence>MDFETLVRFRDSILFKDLEQGLQNLVLKNIVTNSSAPNSVEDPMTRLYIHGLPERHRYACWCTDEPEWACKPWTSCEQKPRPVLGQNMSLAVCERRHNNDYPCDDRNCFNPRTEVTEYVRRILKPSPDFSQPPWRDRVGAQVGTFKIHPNMHHGFVDAVCMLIADLHDPFMSDNGRWNSRIHGVIGWYGRPVERNIDALMHEAIQAQTDRREREFMEAKTRRYNGL</sequence>
<protein>
    <submittedName>
        <fullName evidence="1">Uncharacterized protein</fullName>
    </submittedName>
</protein>